<sequence length="141" mass="15929">MPTLTPIATVVQHFGIPLSTLHYWERRGLITAQRRGGRRCYDTDQLYRIDLIRQWQSTGLMSLDEIAVLLSAPSAASPDAQWRALVHAQLTALEHRMAELERARDYLHVLLTCPHRGELERCPNYRATVSLPGGLGDDELA</sequence>
<dbReference type="PANTHER" id="PTHR30204:SF97">
    <property type="entry name" value="MERR FAMILY REGULATORY PROTEIN"/>
    <property type="match status" value="1"/>
</dbReference>
<evidence type="ECO:0000313" key="2">
    <source>
        <dbReference type="EMBL" id="QXN94045.1"/>
    </source>
</evidence>
<dbReference type="PANTHER" id="PTHR30204">
    <property type="entry name" value="REDOX-CYCLING DRUG-SENSING TRANSCRIPTIONAL ACTIVATOR SOXR"/>
    <property type="match status" value="1"/>
</dbReference>
<evidence type="ECO:0000313" key="3">
    <source>
        <dbReference type="Proteomes" id="UP000694257"/>
    </source>
</evidence>
<evidence type="ECO:0000259" key="1">
    <source>
        <dbReference type="PROSITE" id="PS50937"/>
    </source>
</evidence>
<organism evidence="2 3">
    <name type="scientific">Nocardia iowensis</name>
    <dbReference type="NCBI Taxonomy" id="204891"/>
    <lineage>
        <taxon>Bacteria</taxon>
        <taxon>Bacillati</taxon>
        <taxon>Actinomycetota</taxon>
        <taxon>Actinomycetes</taxon>
        <taxon>Mycobacteriales</taxon>
        <taxon>Nocardiaceae</taxon>
        <taxon>Nocardia</taxon>
    </lineage>
</organism>
<reference evidence="2 3" key="1">
    <citation type="submission" date="2021-07" db="EMBL/GenBank/DDBJ databases">
        <title>Whole Genome Sequence of Nocardia Iowensis.</title>
        <authorList>
            <person name="Lamm A."/>
            <person name="Collins-Fairclough A.M."/>
            <person name="Bunk B."/>
            <person name="Sproer C."/>
        </authorList>
    </citation>
    <scope>NUCLEOTIDE SEQUENCE [LARGE SCALE GENOMIC DNA]</scope>
    <source>
        <strain evidence="2 3">NRRL 5646</strain>
    </source>
</reference>
<dbReference type="SMART" id="SM00422">
    <property type="entry name" value="HTH_MERR"/>
    <property type="match status" value="1"/>
</dbReference>
<name>A0ABX8RWK9_NOCIO</name>
<feature type="domain" description="HTH merR-type" evidence="1">
    <location>
        <begin position="15"/>
        <end position="72"/>
    </location>
</feature>
<keyword evidence="3" id="KW-1185">Reference proteome</keyword>
<dbReference type="InterPro" id="IPR000551">
    <property type="entry name" value="MerR-type_HTH_dom"/>
</dbReference>
<proteinExistence type="predicted"/>
<accession>A0ABX8RWK9</accession>
<dbReference type="PROSITE" id="PS50937">
    <property type="entry name" value="HTH_MERR_2"/>
    <property type="match status" value="1"/>
</dbReference>
<dbReference type="RefSeq" id="WP_218476468.1">
    <property type="nucleotide sequence ID" value="NZ_BAABJN010000018.1"/>
</dbReference>
<dbReference type="Pfam" id="PF13411">
    <property type="entry name" value="MerR_1"/>
    <property type="match status" value="1"/>
</dbReference>
<dbReference type="Proteomes" id="UP000694257">
    <property type="component" value="Chromosome"/>
</dbReference>
<gene>
    <name evidence="2" type="ORF">KV110_13865</name>
</gene>
<dbReference type="InterPro" id="IPR047057">
    <property type="entry name" value="MerR_fam"/>
</dbReference>
<protein>
    <submittedName>
        <fullName evidence="2">MerR family transcriptional regulator</fullName>
    </submittedName>
</protein>
<dbReference type="EMBL" id="CP078145">
    <property type="protein sequence ID" value="QXN94045.1"/>
    <property type="molecule type" value="Genomic_DNA"/>
</dbReference>